<dbReference type="PROSITE" id="PS51708">
    <property type="entry name" value="CHAD"/>
    <property type="match status" value="1"/>
</dbReference>
<gene>
    <name evidence="2" type="ORF">GCM10022242_07660</name>
</gene>
<name>A0ABP7I2L5_9ACTN</name>
<dbReference type="InterPro" id="IPR007899">
    <property type="entry name" value="CHAD_dom"/>
</dbReference>
<evidence type="ECO:0000313" key="2">
    <source>
        <dbReference type="EMBL" id="GAA3807193.1"/>
    </source>
</evidence>
<comment type="caution">
    <text evidence="2">The sequence shown here is derived from an EMBL/GenBank/DDBJ whole genome shotgun (WGS) entry which is preliminary data.</text>
</comment>
<keyword evidence="3" id="KW-1185">Reference proteome</keyword>
<sequence length="307" mass="31382">MAGPGTTAGEMLRAVLRDLARSVVERQPAALADEPDAVHQLRTAVRRLRNVLAAFGDLVDPATAGALRARLSAYGDRLGLARDLEVRAADVRAAADAVGLAPGPRDRLLRDLQVAHAAAHAQLVAWCRSDHGAALAAVLGTVLDDAGGVGPVGAAARPGDVVAAEVLLAQADRVLALGADHLGDRDVAHTVRKAGRRLRHVADAVATPPAAVLGDEARALGAAGATVQKLLGDHRDAGLLAEHVRSVVALDGDAAASSAMVEHAEGRAAAALADVPRALEDLAVLRARAQARRAPADGRVVNQAGDR</sequence>
<feature type="domain" description="CHAD" evidence="1">
    <location>
        <begin position="5"/>
        <end position="284"/>
    </location>
</feature>
<accession>A0ABP7I2L5</accession>
<dbReference type="Gene3D" id="1.40.20.10">
    <property type="entry name" value="CHAD domain"/>
    <property type="match status" value="1"/>
</dbReference>
<dbReference type="EMBL" id="BAABAH010000002">
    <property type="protein sequence ID" value="GAA3807193.1"/>
    <property type="molecule type" value="Genomic_DNA"/>
</dbReference>
<dbReference type="PANTHER" id="PTHR39339">
    <property type="entry name" value="SLR1444 PROTEIN"/>
    <property type="match status" value="1"/>
</dbReference>
<evidence type="ECO:0000259" key="1">
    <source>
        <dbReference type="PROSITE" id="PS51708"/>
    </source>
</evidence>
<dbReference type="SMART" id="SM00880">
    <property type="entry name" value="CHAD"/>
    <property type="match status" value="1"/>
</dbReference>
<dbReference type="RefSeq" id="WP_344772477.1">
    <property type="nucleotide sequence ID" value="NZ_BAABAH010000002.1"/>
</dbReference>
<dbReference type="InterPro" id="IPR038186">
    <property type="entry name" value="CHAD_dom_sf"/>
</dbReference>
<protein>
    <recommendedName>
        <fullName evidence="1">CHAD domain-containing protein</fullName>
    </recommendedName>
</protein>
<dbReference type="Proteomes" id="UP001501821">
    <property type="component" value="Unassembled WGS sequence"/>
</dbReference>
<proteinExistence type="predicted"/>
<dbReference type="PANTHER" id="PTHR39339:SF1">
    <property type="entry name" value="CHAD DOMAIN-CONTAINING PROTEIN"/>
    <property type="match status" value="1"/>
</dbReference>
<dbReference type="Pfam" id="PF05235">
    <property type="entry name" value="CHAD"/>
    <property type="match status" value="1"/>
</dbReference>
<organism evidence="2 3">
    <name type="scientific">Nocardioides panacisoli</name>
    <dbReference type="NCBI Taxonomy" id="627624"/>
    <lineage>
        <taxon>Bacteria</taxon>
        <taxon>Bacillati</taxon>
        <taxon>Actinomycetota</taxon>
        <taxon>Actinomycetes</taxon>
        <taxon>Propionibacteriales</taxon>
        <taxon>Nocardioidaceae</taxon>
        <taxon>Nocardioides</taxon>
    </lineage>
</organism>
<evidence type="ECO:0000313" key="3">
    <source>
        <dbReference type="Proteomes" id="UP001501821"/>
    </source>
</evidence>
<reference evidence="3" key="1">
    <citation type="journal article" date="2019" name="Int. J. Syst. Evol. Microbiol.">
        <title>The Global Catalogue of Microorganisms (GCM) 10K type strain sequencing project: providing services to taxonomists for standard genome sequencing and annotation.</title>
        <authorList>
            <consortium name="The Broad Institute Genomics Platform"/>
            <consortium name="The Broad Institute Genome Sequencing Center for Infectious Disease"/>
            <person name="Wu L."/>
            <person name="Ma J."/>
        </authorList>
    </citation>
    <scope>NUCLEOTIDE SEQUENCE [LARGE SCALE GENOMIC DNA]</scope>
    <source>
        <strain evidence="3">JCM 16953</strain>
    </source>
</reference>